<evidence type="ECO:0000313" key="2">
    <source>
        <dbReference type="EMBL" id="KKL86135.1"/>
    </source>
</evidence>
<dbReference type="EMBL" id="LAZR01021203">
    <property type="protein sequence ID" value="KKL86135.1"/>
    <property type="molecule type" value="Genomic_DNA"/>
</dbReference>
<organism evidence="2">
    <name type="scientific">marine sediment metagenome</name>
    <dbReference type="NCBI Taxonomy" id="412755"/>
    <lineage>
        <taxon>unclassified sequences</taxon>
        <taxon>metagenomes</taxon>
        <taxon>ecological metagenomes</taxon>
    </lineage>
</organism>
<gene>
    <name evidence="2" type="ORF">LCGC14_1947760</name>
</gene>
<keyword evidence="1" id="KW-0472">Membrane</keyword>
<dbReference type="AlphaFoldDB" id="A0A0F9HWP1"/>
<name>A0A0F9HWP1_9ZZZZ</name>
<feature type="transmembrane region" description="Helical" evidence="1">
    <location>
        <begin position="45"/>
        <end position="64"/>
    </location>
</feature>
<keyword evidence="1" id="KW-1133">Transmembrane helix</keyword>
<accession>A0A0F9HWP1</accession>
<evidence type="ECO:0000256" key="1">
    <source>
        <dbReference type="SAM" id="Phobius"/>
    </source>
</evidence>
<comment type="caution">
    <text evidence="2">The sequence shown here is derived from an EMBL/GenBank/DDBJ whole genome shotgun (WGS) entry which is preliminary data.</text>
</comment>
<proteinExistence type="predicted"/>
<protein>
    <submittedName>
        <fullName evidence="2">Uncharacterized protein</fullName>
    </submittedName>
</protein>
<keyword evidence="1" id="KW-0812">Transmembrane</keyword>
<sequence length="142" mass="16585">MNKKDIKAGNERARNNIKKGFHSYRNFLSEKLAQWDERLSIRQKWVVYSALLFVIISLLSWKLVRTINSPAQVYAADSFEPTDPYGVKMEKLPKYDPMKGRAIYMREYLDSLRSDPTGKITYDSIVRARPGLLDSISFYINR</sequence>
<reference evidence="2" key="1">
    <citation type="journal article" date="2015" name="Nature">
        <title>Complex archaea that bridge the gap between prokaryotes and eukaryotes.</title>
        <authorList>
            <person name="Spang A."/>
            <person name="Saw J.H."/>
            <person name="Jorgensen S.L."/>
            <person name="Zaremba-Niedzwiedzka K."/>
            <person name="Martijn J."/>
            <person name="Lind A.E."/>
            <person name="van Eijk R."/>
            <person name="Schleper C."/>
            <person name="Guy L."/>
            <person name="Ettema T.J."/>
        </authorList>
    </citation>
    <scope>NUCLEOTIDE SEQUENCE</scope>
</reference>